<name>X6LW75_RETFI</name>
<keyword evidence="6" id="KW-0812">Transmembrane</keyword>
<comment type="similarity">
    <text evidence="2">Belongs to the transferase hexapeptide repeat family.</text>
</comment>
<accession>X6LW75</accession>
<dbReference type="GO" id="GO:0004475">
    <property type="term" value="F:mannose-1-phosphate guanylyltransferase (GTP) activity"/>
    <property type="evidence" value="ECO:0007669"/>
    <property type="project" value="UniProtKB-EC"/>
</dbReference>
<feature type="transmembrane region" description="Helical" evidence="6">
    <location>
        <begin position="167"/>
        <end position="186"/>
    </location>
</feature>
<evidence type="ECO:0000313" key="8">
    <source>
        <dbReference type="EMBL" id="ETO04960.1"/>
    </source>
</evidence>
<dbReference type="EC" id="2.7.7.13" evidence="3"/>
<keyword evidence="6" id="KW-1133">Transmembrane helix</keyword>
<evidence type="ECO:0000256" key="4">
    <source>
        <dbReference type="ARBA" id="ARBA00022679"/>
    </source>
</evidence>
<feature type="domain" description="Nucleotidyl transferase" evidence="7">
    <location>
        <begin position="5"/>
        <end position="278"/>
    </location>
</feature>
<organism evidence="8 9">
    <name type="scientific">Reticulomyxa filosa</name>
    <dbReference type="NCBI Taxonomy" id="46433"/>
    <lineage>
        <taxon>Eukaryota</taxon>
        <taxon>Sar</taxon>
        <taxon>Rhizaria</taxon>
        <taxon>Retaria</taxon>
        <taxon>Foraminifera</taxon>
        <taxon>Monothalamids</taxon>
        <taxon>Reticulomyxidae</taxon>
        <taxon>Reticulomyxa</taxon>
    </lineage>
</organism>
<dbReference type="InterPro" id="IPR050486">
    <property type="entry name" value="Mannose-1P_guanyltransferase"/>
</dbReference>
<dbReference type="Gene3D" id="3.90.550.10">
    <property type="entry name" value="Spore Coat Polysaccharide Biosynthesis Protein SpsA, Chain A"/>
    <property type="match status" value="1"/>
</dbReference>
<dbReference type="GO" id="GO:0009298">
    <property type="term" value="P:GDP-mannose biosynthetic process"/>
    <property type="evidence" value="ECO:0007669"/>
    <property type="project" value="InterPro"/>
</dbReference>
<evidence type="ECO:0000313" key="9">
    <source>
        <dbReference type="Proteomes" id="UP000023152"/>
    </source>
</evidence>
<evidence type="ECO:0000256" key="6">
    <source>
        <dbReference type="SAM" id="Phobius"/>
    </source>
</evidence>
<dbReference type="EMBL" id="ASPP01028708">
    <property type="protein sequence ID" value="ETO04960.1"/>
    <property type="molecule type" value="Genomic_DNA"/>
</dbReference>
<dbReference type="CDD" id="cd06425">
    <property type="entry name" value="M1P_guanylylT_B_like_N"/>
    <property type="match status" value="1"/>
</dbReference>
<protein>
    <recommendedName>
        <fullName evidence="3">mannose-1-phosphate guanylyltransferase</fullName>
        <ecNumber evidence="3">2.7.7.13</ecNumber>
    </recommendedName>
</protein>
<dbReference type="InterPro" id="IPR045233">
    <property type="entry name" value="GMPPB_N"/>
</dbReference>
<evidence type="ECO:0000256" key="5">
    <source>
        <dbReference type="ARBA" id="ARBA00023134"/>
    </source>
</evidence>
<comment type="caution">
    <text evidence="8">The sequence shown here is derived from an EMBL/GenBank/DDBJ whole genome shotgun (WGS) entry which is preliminary data.</text>
</comment>
<dbReference type="InterPro" id="IPR005835">
    <property type="entry name" value="NTP_transferase_dom"/>
</dbReference>
<keyword evidence="5" id="KW-0547">Nucleotide-binding</keyword>
<keyword evidence="9" id="KW-1185">Reference proteome</keyword>
<evidence type="ECO:0000256" key="2">
    <source>
        <dbReference type="ARBA" id="ARBA00007274"/>
    </source>
</evidence>
<dbReference type="OMA" id="GRPFLEW"/>
<keyword evidence="4" id="KW-0808">Transferase</keyword>
<dbReference type="InterPro" id="IPR029044">
    <property type="entry name" value="Nucleotide-diphossugar_trans"/>
</dbReference>
<dbReference type="OrthoDB" id="1733332at2759"/>
<comment type="pathway">
    <text evidence="1">Nucleotide-sugar biosynthesis; GDP-alpha-D-mannose biosynthesis; GDP-alpha-D-mannose from alpha-D-mannose 1-phosphate (GTP route): step 1/1.</text>
</comment>
<dbReference type="GO" id="GO:0005525">
    <property type="term" value="F:GTP binding"/>
    <property type="evidence" value="ECO:0007669"/>
    <property type="project" value="UniProtKB-KW"/>
</dbReference>
<evidence type="ECO:0000256" key="3">
    <source>
        <dbReference type="ARBA" id="ARBA00012387"/>
    </source>
</evidence>
<dbReference type="PANTHER" id="PTHR22572">
    <property type="entry name" value="SUGAR-1-PHOSPHATE GUANYL TRANSFERASE"/>
    <property type="match status" value="1"/>
</dbReference>
<reference evidence="8 9" key="1">
    <citation type="journal article" date="2013" name="Curr. Biol.">
        <title>The Genome of the Foraminiferan Reticulomyxa filosa.</title>
        <authorList>
            <person name="Glockner G."/>
            <person name="Hulsmann N."/>
            <person name="Schleicher M."/>
            <person name="Noegel A.A."/>
            <person name="Eichinger L."/>
            <person name="Gallinger C."/>
            <person name="Pawlowski J."/>
            <person name="Sierra R."/>
            <person name="Euteneuer U."/>
            <person name="Pillet L."/>
            <person name="Moustafa A."/>
            <person name="Platzer M."/>
            <person name="Groth M."/>
            <person name="Szafranski K."/>
            <person name="Schliwa M."/>
        </authorList>
    </citation>
    <scope>NUCLEOTIDE SEQUENCE [LARGE SCALE GENOMIC DNA]</scope>
</reference>
<evidence type="ECO:0000259" key="7">
    <source>
        <dbReference type="Pfam" id="PF00483"/>
    </source>
</evidence>
<gene>
    <name evidence="8" type="ORF">RFI_32434</name>
</gene>
<sequence length="282" mass="32349">MVLRALILIGGYGTRLRPLTFTKPKPLVEFANKPIVIHQIEALAAAGVKEIILAVSYRSKALQQELDYYGKQLGVKIIFSLETEPMGTAGPIALARKLLNEEDKDPFFMLNADVIAHYQFDKLLEFHLKHGREGTLYVTQVKDPSRYGVVVSKENGQITNFVEKPTAINNLFVVAYMCTFILFYFIFWYALYFFPMFVSFFLSAIPWRGCKYKELKYGNHINAGLYVFNKSMMKRIEQKPTSIEIDIFPVMAKDGELFRLELDSFWMDVGKPSDFIKGQLSC</sequence>
<dbReference type="Pfam" id="PF00483">
    <property type="entry name" value="NTP_transferase"/>
    <property type="match status" value="1"/>
</dbReference>
<dbReference type="SUPFAM" id="SSF53448">
    <property type="entry name" value="Nucleotide-diphospho-sugar transferases"/>
    <property type="match status" value="1"/>
</dbReference>
<evidence type="ECO:0000256" key="1">
    <source>
        <dbReference type="ARBA" id="ARBA00004823"/>
    </source>
</evidence>
<keyword evidence="6" id="KW-0472">Membrane</keyword>
<dbReference type="Proteomes" id="UP000023152">
    <property type="component" value="Unassembled WGS sequence"/>
</dbReference>
<dbReference type="AlphaFoldDB" id="X6LW75"/>
<keyword evidence="5" id="KW-0342">GTP-binding</keyword>
<dbReference type="FunFam" id="3.90.550.10:FF:000013">
    <property type="entry name" value="mannose-1-phosphate guanyltransferase beta"/>
    <property type="match status" value="1"/>
</dbReference>
<proteinExistence type="inferred from homology"/>